<dbReference type="Proteomes" id="UP000187209">
    <property type="component" value="Unassembled WGS sequence"/>
</dbReference>
<evidence type="ECO:0000313" key="2">
    <source>
        <dbReference type="Proteomes" id="UP000187209"/>
    </source>
</evidence>
<comment type="caution">
    <text evidence="1">The sequence shown here is derived from an EMBL/GenBank/DDBJ whole genome shotgun (WGS) entry which is preliminary data.</text>
</comment>
<accession>A0A1R2C9K6</accession>
<protein>
    <submittedName>
        <fullName evidence="1">Uncharacterized protein</fullName>
    </submittedName>
</protein>
<evidence type="ECO:0000313" key="1">
    <source>
        <dbReference type="EMBL" id="OMJ85693.1"/>
    </source>
</evidence>
<organism evidence="1 2">
    <name type="scientific">Stentor coeruleus</name>
    <dbReference type="NCBI Taxonomy" id="5963"/>
    <lineage>
        <taxon>Eukaryota</taxon>
        <taxon>Sar</taxon>
        <taxon>Alveolata</taxon>
        <taxon>Ciliophora</taxon>
        <taxon>Postciliodesmatophora</taxon>
        <taxon>Heterotrichea</taxon>
        <taxon>Heterotrichida</taxon>
        <taxon>Stentoridae</taxon>
        <taxon>Stentor</taxon>
    </lineage>
</organism>
<name>A0A1R2C9K6_9CILI</name>
<keyword evidence="2" id="KW-1185">Reference proteome</keyword>
<reference evidence="1 2" key="1">
    <citation type="submission" date="2016-11" db="EMBL/GenBank/DDBJ databases">
        <title>The macronuclear genome of Stentor coeruleus: a giant cell with tiny introns.</title>
        <authorList>
            <person name="Slabodnick M."/>
            <person name="Ruby J.G."/>
            <person name="Reiff S.B."/>
            <person name="Swart E.C."/>
            <person name="Gosai S."/>
            <person name="Prabakaran S."/>
            <person name="Witkowska E."/>
            <person name="Larue G.E."/>
            <person name="Fisher S."/>
            <person name="Freeman R.M."/>
            <person name="Gunawardena J."/>
            <person name="Chu W."/>
            <person name="Stover N.A."/>
            <person name="Gregory B.D."/>
            <person name="Nowacki M."/>
            <person name="Derisi J."/>
            <person name="Roy S.W."/>
            <person name="Marshall W.F."/>
            <person name="Sood P."/>
        </authorList>
    </citation>
    <scope>NUCLEOTIDE SEQUENCE [LARGE SCALE GENOMIC DNA]</scope>
    <source>
        <strain evidence="1">WM001</strain>
    </source>
</reference>
<dbReference type="AlphaFoldDB" id="A0A1R2C9K6"/>
<sequence length="502" mass="58412">MFSKNSFEQSRSARNIRGIFSFTEVNTKSNLPKMKSSGLRGYESRLSTSKSSTKGTWEDFLQRNLSPKEISSSTREIFMKVEEKAKKEISNYSRPLDSVGKSELVSKDIEVFKKSILSKKNQYNKLHHIVQTKEAFLAGLLNKLDEINASEDKVKDQGTLNTKISEYKNIEVELKNELAQKETLLHIIERAKADNISKTGPIIQMRKKLAEVKQENFTIEKTYMQTVSVISEIMNDFTKEEQEYYDLMLKRDSIVSAKSKLYEEKLKLKISIDKEKERNELLDKQKKDMKKLKDIEAVLENYKNIELLEEEILSIENFCVSEEEKFKTIQKVTNVKFVGDILAHYEYLMENKQKLIDSVSNALVHIEKLNKDRILLSKSLSNLKYQEDQEVLEISDIENAKAKYHAKCKYIENYENRLERLQQILIMAINTFSRVRELLKINKNVGKIRIENLLETITICYSTFVKIIDEINTRKEVAKEEQSSSKSLDLSFSEANSNQIYT</sequence>
<dbReference type="EMBL" id="MPUH01000229">
    <property type="protein sequence ID" value="OMJ85693.1"/>
    <property type="molecule type" value="Genomic_DNA"/>
</dbReference>
<proteinExistence type="predicted"/>
<gene>
    <name evidence="1" type="ORF">SteCoe_12966</name>
</gene>